<evidence type="ECO:0000313" key="13">
    <source>
        <dbReference type="Proteomes" id="UP000259762"/>
    </source>
</evidence>
<feature type="domain" description="Large ribosomal subunit protein bL9 C-terminal" evidence="11">
    <location>
        <begin position="63"/>
        <end position="146"/>
    </location>
</feature>
<sequence>MLSVILKSSVRGLGKAGEIAKVRPGYARYLLADGKAVRATKDNIALLEQRLSLIEEENNKKLAEAEGVAKSLGSERLIIVRQSSDDGKLFGSVTVRDVSKLLCDLGYDVQPRCVSFGEAIKRTGEYEINVELHADLVATLRLHVVRNESEAERVRLGIAKSEDQAAAVAEEPGTAEAERAEEVAAAEQQDSSLVDGHDADGAAGDVDRGVGASGVSDEEEMPSA</sequence>
<evidence type="ECO:0000313" key="12">
    <source>
        <dbReference type="EMBL" id="ASI47426.1"/>
    </source>
</evidence>
<dbReference type="Gene3D" id="3.40.5.10">
    <property type="entry name" value="Ribosomal protein L9, N-terminal domain"/>
    <property type="match status" value="1"/>
</dbReference>
<comment type="function">
    <text evidence="7">Binds to the 23S rRNA.</text>
</comment>
<accession>A0A2Z2LFZ4</accession>
<dbReference type="PANTHER" id="PTHR21368">
    <property type="entry name" value="50S RIBOSOMAL PROTEIN L9"/>
    <property type="match status" value="1"/>
</dbReference>
<protein>
    <recommendedName>
        <fullName evidence="6 7">Large ribosomal subunit protein bL9</fullName>
    </recommendedName>
</protein>
<keyword evidence="3 7" id="KW-0694">RNA-binding</keyword>
<comment type="similarity">
    <text evidence="1 7">Belongs to the bacterial ribosomal protein bL9 family.</text>
</comment>
<dbReference type="InterPro" id="IPR009027">
    <property type="entry name" value="Ribosomal_bL9/RNase_H1_N"/>
</dbReference>
<proteinExistence type="inferred from homology"/>
<dbReference type="KEGG" id="aoh:AOV_00425"/>
<feature type="compositionally biased region" description="Basic and acidic residues" evidence="9">
    <location>
        <begin position="195"/>
        <end position="208"/>
    </location>
</feature>
<dbReference type="SUPFAM" id="SSF55658">
    <property type="entry name" value="L9 N-domain-like"/>
    <property type="match status" value="1"/>
</dbReference>
<dbReference type="InterPro" id="IPR000244">
    <property type="entry name" value="Ribosomal_bL9"/>
</dbReference>
<dbReference type="GO" id="GO:0019843">
    <property type="term" value="F:rRNA binding"/>
    <property type="evidence" value="ECO:0007669"/>
    <property type="project" value="UniProtKB-UniRule"/>
</dbReference>
<reference evidence="12 13" key="2">
    <citation type="journal article" date="2019" name="BMC Genomics">
        <title>The Anaplasma ovis genome reveals a high proportion of pseudogenes.</title>
        <authorList>
            <person name="Liu Z."/>
            <person name="Peasley A.M."/>
            <person name="Yang J."/>
            <person name="Li Y."/>
            <person name="Guan G."/>
            <person name="Luo J."/>
            <person name="Yin H."/>
            <person name="Brayton K.A."/>
        </authorList>
    </citation>
    <scope>NUCLEOTIDE SEQUENCE [LARGE SCALE GENOMIC DNA]</scope>
    <source>
        <strain evidence="12 13">Haibei</strain>
    </source>
</reference>
<keyword evidence="8" id="KW-0175">Coiled coil</keyword>
<dbReference type="NCBIfam" id="TIGR00158">
    <property type="entry name" value="L9"/>
    <property type="match status" value="1"/>
</dbReference>
<evidence type="ECO:0000259" key="10">
    <source>
        <dbReference type="Pfam" id="PF01281"/>
    </source>
</evidence>
<reference evidence="13" key="1">
    <citation type="submission" date="2018-06" db="EMBL/GenBank/DDBJ databases">
        <title>The Anaplasma ovis genome reveals a high proportion of pseudogenes.</title>
        <authorList>
            <person name="Liu Z."/>
            <person name="Peasley A.M."/>
            <person name="Yang J."/>
            <person name="Li Y."/>
            <person name="Guan G."/>
            <person name="Luo J."/>
            <person name="Yin H."/>
            <person name="Brayton K.A."/>
        </authorList>
    </citation>
    <scope>NUCLEOTIDE SEQUENCE [LARGE SCALE GENOMIC DNA]</scope>
    <source>
        <strain evidence="13">Haibei</strain>
    </source>
</reference>
<keyword evidence="4 7" id="KW-0689">Ribosomal protein</keyword>
<evidence type="ECO:0000256" key="8">
    <source>
        <dbReference type="SAM" id="Coils"/>
    </source>
</evidence>
<dbReference type="InterPro" id="IPR036791">
    <property type="entry name" value="Ribosomal_bL9_C_sf"/>
</dbReference>
<evidence type="ECO:0000256" key="2">
    <source>
        <dbReference type="ARBA" id="ARBA00022730"/>
    </source>
</evidence>
<dbReference type="RefSeq" id="WP_075138688.1">
    <property type="nucleotide sequence ID" value="NZ_CP015994.1"/>
</dbReference>
<feature type="region of interest" description="Disordered" evidence="9">
    <location>
        <begin position="167"/>
        <end position="224"/>
    </location>
</feature>
<dbReference type="InterPro" id="IPR036935">
    <property type="entry name" value="Ribosomal_bL9_N_sf"/>
</dbReference>
<dbReference type="Pfam" id="PF01281">
    <property type="entry name" value="Ribosomal_L9_N"/>
    <property type="match status" value="1"/>
</dbReference>
<evidence type="ECO:0000256" key="6">
    <source>
        <dbReference type="ARBA" id="ARBA00035292"/>
    </source>
</evidence>
<evidence type="ECO:0000256" key="4">
    <source>
        <dbReference type="ARBA" id="ARBA00022980"/>
    </source>
</evidence>
<organism evidence="12 13">
    <name type="scientific">Anaplasma ovis str. Haibei</name>
    <dbReference type="NCBI Taxonomy" id="1248439"/>
    <lineage>
        <taxon>Bacteria</taxon>
        <taxon>Pseudomonadati</taxon>
        <taxon>Pseudomonadota</taxon>
        <taxon>Alphaproteobacteria</taxon>
        <taxon>Rickettsiales</taxon>
        <taxon>Anaplasmataceae</taxon>
        <taxon>Anaplasma</taxon>
    </lineage>
</organism>
<evidence type="ECO:0000259" key="11">
    <source>
        <dbReference type="Pfam" id="PF03948"/>
    </source>
</evidence>
<gene>
    <name evidence="7" type="primary">rplI</name>
    <name evidence="12" type="ORF">AOV_00425</name>
</gene>
<dbReference type="OrthoDB" id="9788336at2"/>
<dbReference type="GO" id="GO:0006412">
    <property type="term" value="P:translation"/>
    <property type="evidence" value="ECO:0007669"/>
    <property type="project" value="UniProtKB-UniRule"/>
</dbReference>
<dbReference type="Pfam" id="PF03948">
    <property type="entry name" value="Ribosomal_L9_C"/>
    <property type="match status" value="1"/>
</dbReference>
<dbReference type="Gene3D" id="3.10.430.100">
    <property type="entry name" value="Ribosomal protein L9, C-terminal domain"/>
    <property type="match status" value="1"/>
</dbReference>
<keyword evidence="2 7" id="KW-0699">rRNA-binding</keyword>
<keyword evidence="13" id="KW-1185">Reference proteome</keyword>
<evidence type="ECO:0000256" key="7">
    <source>
        <dbReference type="HAMAP-Rule" id="MF_00503"/>
    </source>
</evidence>
<feature type="coiled-coil region" evidence="8">
    <location>
        <begin position="37"/>
        <end position="64"/>
    </location>
</feature>
<evidence type="ECO:0000256" key="3">
    <source>
        <dbReference type="ARBA" id="ARBA00022884"/>
    </source>
</evidence>
<keyword evidence="5 7" id="KW-0687">Ribonucleoprotein</keyword>
<dbReference type="AlphaFoldDB" id="A0A2Z2LFZ4"/>
<dbReference type="SUPFAM" id="SSF55653">
    <property type="entry name" value="Ribosomal protein L9 C-domain"/>
    <property type="match status" value="1"/>
</dbReference>
<dbReference type="EMBL" id="CP015994">
    <property type="protein sequence ID" value="ASI47426.1"/>
    <property type="molecule type" value="Genomic_DNA"/>
</dbReference>
<dbReference type="GO" id="GO:1990904">
    <property type="term" value="C:ribonucleoprotein complex"/>
    <property type="evidence" value="ECO:0007669"/>
    <property type="project" value="UniProtKB-KW"/>
</dbReference>
<dbReference type="InterPro" id="IPR020069">
    <property type="entry name" value="Ribosomal_bL9_C"/>
</dbReference>
<dbReference type="GO" id="GO:0005840">
    <property type="term" value="C:ribosome"/>
    <property type="evidence" value="ECO:0007669"/>
    <property type="project" value="UniProtKB-KW"/>
</dbReference>
<feature type="domain" description="Ribosomal protein L9" evidence="10">
    <location>
        <begin position="3"/>
        <end position="46"/>
    </location>
</feature>
<dbReference type="HAMAP" id="MF_00503">
    <property type="entry name" value="Ribosomal_bL9"/>
    <property type="match status" value="1"/>
</dbReference>
<dbReference type="InterPro" id="IPR020594">
    <property type="entry name" value="Ribosomal_bL9_bac/chp"/>
</dbReference>
<evidence type="ECO:0000256" key="5">
    <source>
        <dbReference type="ARBA" id="ARBA00023274"/>
    </source>
</evidence>
<dbReference type="GO" id="GO:0003735">
    <property type="term" value="F:structural constituent of ribosome"/>
    <property type="evidence" value="ECO:0007669"/>
    <property type="project" value="InterPro"/>
</dbReference>
<evidence type="ECO:0000256" key="1">
    <source>
        <dbReference type="ARBA" id="ARBA00010605"/>
    </source>
</evidence>
<evidence type="ECO:0000256" key="9">
    <source>
        <dbReference type="SAM" id="MobiDB-lite"/>
    </source>
</evidence>
<name>A0A2Z2LFZ4_9RICK</name>
<dbReference type="Proteomes" id="UP000259762">
    <property type="component" value="Chromosome"/>
</dbReference>
<dbReference type="InterPro" id="IPR020070">
    <property type="entry name" value="Ribosomal_bL9_N"/>
</dbReference>